<gene>
    <name evidence="1" type="ORF">FBU59_006873</name>
</gene>
<dbReference type="EMBL" id="JANBPW010006253">
    <property type="protein sequence ID" value="KAJ1930955.1"/>
    <property type="molecule type" value="Genomic_DNA"/>
</dbReference>
<organism evidence="1 2">
    <name type="scientific">Linderina macrospora</name>
    <dbReference type="NCBI Taxonomy" id="4868"/>
    <lineage>
        <taxon>Eukaryota</taxon>
        <taxon>Fungi</taxon>
        <taxon>Fungi incertae sedis</taxon>
        <taxon>Zoopagomycota</taxon>
        <taxon>Kickxellomycotina</taxon>
        <taxon>Kickxellomycetes</taxon>
        <taxon>Kickxellales</taxon>
        <taxon>Kickxellaceae</taxon>
        <taxon>Linderina</taxon>
    </lineage>
</organism>
<evidence type="ECO:0000313" key="2">
    <source>
        <dbReference type="Proteomes" id="UP001150603"/>
    </source>
</evidence>
<sequence length="154" mass="16022">MFLGLLAQSSAVHQPAADIAYALISSLRESAHGKDAAASGEPDPLGESDNELDFDDEDSVPDPESFVVQSSDRPETFSMSATETLFADASVFAPSNALFLLDEYQRDTRPSLAAAVAIASAIKSRPISTAVSSAMVSGRASPVHDDNESATGSS</sequence>
<proteinExistence type="predicted"/>
<accession>A0ACC1IYP0</accession>
<name>A0ACC1IYP0_9FUNG</name>
<feature type="non-terminal residue" evidence="1">
    <location>
        <position position="154"/>
    </location>
</feature>
<dbReference type="Proteomes" id="UP001150603">
    <property type="component" value="Unassembled WGS sequence"/>
</dbReference>
<reference evidence="1" key="1">
    <citation type="submission" date="2022-07" db="EMBL/GenBank/DDBJ databases">
        <title>Phylogenomic reconstructions and comparative analyses of Kickxellomycotina fungi.</title>
        <authorList>
            <person name="Reynolds N.K."/>
            <person name="Stajich J.E."/>
            <person name="Barry K."/>
            <person name="Grigoriev I.V."/>
            <person name="Crous P."/>
            <person name="Smith M.E."/>
        </authorList>
    </citation>
    <scope>NUCLEOTIDE SEQUENCE</scope>
    <source>
        <strain evidence="1">NRRL 5244</strain>
    </source>
</reference>
<protein>
    <submittedName>
        <fullName evidence="1">Uncharacterized protein</fullName>
    </submittedName>
</protein>
<comment type="caution">
    <text evidence="1">The sequence shown here is derived from an EMBL/GenBank/DDBJ whole genome shotgun (WGS) entry which is preliminary data.</text>
</comment>
<evidence type="ECO:0000313" key="1">
    <source>
        <dbReference type="EMBL" id="KAJ1930955.1"/>
    </source>
</evidence>
<keyword evidence="2" id="KW-1185">Reference proteome</keyword>